<evidence type="ECO:0000256" key="2">
    <source>
        <dbReference type="ARBA" id="ARBA00022771"/>
    </source>
</evidence>
<evidence type="ECO:0000313" key="7">
    <source>
        <dbReference type="EMBL" id="PVH91320.1"/>
    </source>
</evidence>
<dbReference type="STRING" id="97972.A0A2V1CZX1"/>
<dbReference type="EMBL" id="KZ805896">
    <property type="protein sequence ID" value="PVH91320.1"/>
    <property type="molecule type" value="Genomic_DNA"/>
</dbReference>
<keyword evidence="3" id="KW-0862">Zinc</keyword>
<dbReference type="Proteomes" id="UP000244855">
    <property type="component" value="Unassembled WGS sequence"/>
</dbReference>
<sequence length="549" mass="62039">MACLYTIQEITGKGCGVFATTSITRGTRIICEAPLFRVPRGGNSKGQLHDAILKTIASLDEAQRQQFLALYNAFDDEYGPDIGRVRTNALPLGSDAIEGGIFLTSSRINHSCIQNAQNTWNEELLKMTIHALCDITEGEEITIFYLTDRPNRKARHDALFSSFRFTCSCSLCILPDEKCHESDKRLDEIKTLDELVGHGMAALSAPLQTLHSIRKLLALLDNEGIADASIPRAYYDAFQIAAMNGDLARSSIFAARAASNRTIMEGHDSQTVRKMEIYAKDPSEHYAYGYTEQWRTSMDDIPTELDTDAYEAWLWKVEQLHDGQYANLRSEVTFPSFVNLPGDNDISMEYLGSSDGFYYSPIKHWCFLGEIIDIEAVFRLRIIVKDKADHQIPIAFHTDERGQEIDQARLKKGYTVAILYAEHHRFLDMTEGIRHEAPSNVKIFEASMNTLLSLNDRIQQYSTTQKGLRTCQGCDRKASSLQKCARCGMFWYCNKSCQVAGWSGRGHKACCKLLKDSDLKSMFVQEWSTFKTYLRYPLTCPENNNDSAL</sequence>
<organism evidence="7 8">
    <name type="scientific">Periconia macrospinosa</name>
    <dbReference type="NCBI Taxonomy" id="97972"/>
    <lineage>
        <taxon>Eukaryota</taxon>
        <taxon>Fungi</taxon>
        <taxon>Dikarya</taxon>
        <taxon>Ascomycota</taxon>
        <taxon>Pezizomycotina</taxon>
        <taxon>Dothideomycetes</taxon>
        <taxon>Pleosporomycetidae</taxon>
        <taxon>Pleosporales</taxon>
        <taxon>Massarineae</taxon>
        <taxon>Periconiaceae</taxon>
        <taxon>Periconia</taxon>
    </lineage>
</organism>
<evidence type="ECO:0000313" key="8">
    <source>
        <dbReference type="Proteomes" id="UP000244855"/>
    </source>
</evidence>
<dbReference type="InterPro" id="IPR053185">
    <property type="entry name" value="SET_domain_protein"/>
</dbReference>
<evidence type="ECO:0000256" key="3">
    <source>
        <dbReference type="ARBA" id="ARBA00022833"/>
    </source>
</evidence>
<dbReference type="PANTHER" id="PTHR47332">
    <property type="entry name" value="SET DOMAIN-CONTAINING PROTEIN 5"/>
    <property type="match status" value="1"/>
</dbReference>
<gene>
    <name evidence="7" type="ORF">DM02DRAFT_546061</name>
</gene>
<keyword evidence="8" id="KW-1185">Reference proteome</keyword>
<dbReference type="CDD" id="cd20071">
    <property type="entry name" value="SET_SMYD"/>
    <property type="match status" value="1"/>
</dbReference>
<evidence type="ECO:0000259" key="5">
    <source>
        <dbReference type="PROSITE" id="PS50280"/>
    </source>
</evidence>
<dbReference type="Gene3D" id="6.10.140.2220">
    <property type="match status" value="1"/>
</dbReference>
<keyword evidence="2 4" id="KW-0863">Zinc-finger</keyword>
<proteinExistence type="predicted"/>
<dbReference type="OrthoDB" id="265717at2759"/>
<evidence type="ECO:0000256" key="1">
    <source>
        <dbReference type="ARBA" id="ARBA00022723"/>
    </source>
</evidence>
<dbReference type="GO" id="GO:0008270">
    <property type="term" value="F:zinc ion binding"/>
    <property type="evidence" value="ECO:0007669"/>
    <property type="project" value="UniProtKB-KW"/>
</dbReference>
<feature type="domain" description="MYND-type" evidence="6">
    <location>
        <begin position="471"/>
        <end position="511"/>
    </location>
</feature>
<dbReference type="PROSITE" id="PS01360">
    <property type="entry name" value="ZF_MYND_1"/>
    <property type="match status" value="1"/>
</dbReference>
<dbReference type="SUPFAM" id="SSF144232">
    <property type="entry name" value="HIT/MYND zinc finger-like"/>
    <property type="match status" value="1"/>
</dbReference>
<evidence type="ECO:0000256" key="4">
    <source>
        <dbReference type="PROSITE-ProRule" id="PRU00134"/>
    </source>
</evidence>
<dbReference type="InterPro" id="IPR001214">
    <property type="entry name" value="SET_dom"/>
</dbReference>
<dbReference type="SUPFAM" id="SSF82199">
    <property type="entry name" value="SET domain"/>
    <property type="match status" value="1"/>
</dbReference>
<feature type="domain" description="SET" evidence="5">
    <location>
        <begin position="1"/>
        <end position="146"/>
    </location>
</feature>
<keyword evidence="1" id="KW-0479">Metal-binding</keyword>
<dbReference type="PANTHER" id="PTHR47332:SF4">
    <property type="entry name" value="SET DOMAIN-CONTAINING PROTEIN 5"/>
    <property type="match status" value="1"/>
</dbReference>
<evidence type="ECO:0000259" key="6">
    <source>
        <dbReference type="PROSITE" id="PS50865"/>
    </source>
</evidence>
<dbReference type="Pfam" id="PF00856">
    <property type="entry name" value="SET"/>
    <property type="match status" value="1"/>
</dbReference>
<dbReference type="Pfam" id="PF01753">
    <property type="entry name" value="zf-MYND"/>
    <property type="match status" value="1"/>
</dbReference>
<dbReference type="SMART" id="SM00317">
    <property type="entry name" value="SET"/>
    <property type="match status" value="1"/>
</dbReference>
<dbReference type="InterPro" id="IPR002893">
    <property type="entry name" value="Znf_MYND"/>
</dbReference>
<dbReference type="Gene3D" id="2.170.270.10">
    <property type="entry name" value="SET domain"/>
    <property type="match status" value="1"/>
</dbReference>
<protein>
    <submittedName>
        <fullName evidence="7">Uncharacterized protein</fullName>
    </submittedName>
</protein>
<dbReference type="AlphaFoldDB" id="A0A2V1CZX1"/>
<dbReference type="PROSITE" id="PS50865">
    <property type="entry name" value="ZF_MYND_2"/>
    <property type="match status" value="1"/>
</dbReference>
<name>A0A2V1CZX1_9PLEO</name>
<dbReference type="InterPro" id="IPR046341">
    <property type="entry name" value="SET_dom_sf"/>
</dbReference>
<dbReference type="PROSITE" id="PS50280">
    <property type="entry name" value="SET"/>
    <property type="match status" value="1"/>
</dbReference>
<accession>A0A2V1CZX1</accession>
<reference evidence="7 8" key="1">
    <citation type="journal article" date="2018" name="Sci. Rep.">
        <title>Comparative genomics provides insights into the lifestyle and reveals functional heterogeneity of dark septate endophytic fungi.</title>
        <authorList>
            <person name="Knapp D.G."/>
            <person name="Nemeth J.B."/>
            <person name="Barry K."/>
            <person name="Hainaut M."/>
            <person name="Henrissat B."/>
            <person name="Johnson J."/>
            <person name="Kuo A."/>
            <person name="Lim J.H.P."/>
            <person name="Lipzen A."/>
            <person name="Nolan M."/>
            <person name="Ohm R.A."/>
            <person name="Tamas L."/>
            <person name="Grigoriev I.V."/>
            <person name="Spatafora J.W."/>
            <person name="Nagy L.G."/>
            <person name="Kovacs G.M."/>
        </authorList>
    </citation>
    <scope>NUCLEOTIDE SEQUENCE [LARGE SCALE GENOMIC DNA]</scope>
    <source>
        <strain evidence="7 8">DSE2036</strain>
    </source>
</reference>